<sequence length="51" mass="5783">MLVLNLSLSIFSIVTSSYLISCGLFSIYKNTEEDEEDKLNEAKENVKILNL</sequence>
<protein>
    <submittedName>
        <fullName evidence="2">Uncharacterized protein</fullName>
    </submittedName>
</protein>
<keyword evidence="1" id="KW-0812">Transmembrane</keyword>
<dbReference type="AlphaFoldDB" id="A0A095B1R4"/>
<name>A0A095B1R4_SCHHA</name>
<keyword evidence="1" id="KW-0472">Membrane</keyword>
<gene>
    <name evidence="2" type="ORF">MS3_09566</name>
</gene>
<evidence type="ECO:0000313" key="2">
    <source>
        <dbReference type="EMBL" id="KGB41066.1"/>
    </source>
</evidence>
<proteinExistence type="predicted"/>
<accession>A0A095B1R4</accession>
<reference evidence="2" key="1">
    <citation type="journal article" date="2012" name="Nat. Genet.">
        <title>Whole-genome sequence of Schistosoma haematobium.</title>
        <authorList>
            <person name="Young N.D."/>
            <person name="Jex A.R."/>
            <person name="Li B."/>
            <person name="Liu S."/>
            <person name="Yang L."/>
            <person name="Xiong Z."/>
            <person name="Li Y."/>
            <person name="Cantacessi C."/>
            <person name="Hall R.S."/>
            <person name="Xu X."/>
            <person name="Chen F."/>
            <person name="Wu X."/>
            <person name="Zerlotini A."/>
            <person name="Oliveira G."/>
            <person name="Hofmann A."/>
            <person name="Zhang G."/>
            <person name="Fang X."/>
            <person name="Kang Y."/>
            <person name="Campbell B.E."/>
            <person name="Loukas A."/>
            <person name="Ranganathan S."/>
            <person name="Rollinson D."/>
            <person name="Rinaldi G."/>
            <person name="Brindley P.J."/>
            <person name="Yang H."/>
            <person name="Wang J."/>
            <person name="Wang J."/>
            <person name="Gasser R.B."/>
        </authorList>
    </citation>
    <scope>NUCLEOTIDE SEQUENCE [LARGE SCALE GENOMIC DNA]</scope>
</reference>
<dbReference type="EMBL" id="KL251704">
    <property type="protein sequence ID" value="KGB41066.1"/>
    <property type="molecule type" value="Genomic_DNA"/>
</dbReference>
<evidence type="ECO:0000256" key="1">
    <source>
        <dbReference type="SAM" id="Phobius"/>
    </source>
</evidence>
<organism evidence="2">
    <name type="scientific">Schistosoma haematobium</name>
    <name type="common">Blood fluke</name>
    <dbReference type="NCBI Taxonomy" id="6185"/>
    <lineage>
        <taxon>Eukaryota</taxon>
        <taxon>Metazoa</taxon>
        <taxon>Spiralia</taxon>
        <taxon>Lophotrochozoa</taxon>
        <taxon>Platyhelminthes</taxon>
        <taxon>Trematoda</taxon>
        <taxon>Digenea</taxon>
        <taxon>Strigeidida</taxon>
        <taxon>Schistosomatoidea</taxon>
        <taxon>Schistosomatidae</taxon>
        <taxon>Schistosoma</taxon>
    </lineage>
</organism>
<keyword evidence="1" id="KW-1133">Transmembrane helix</keyword>
<feature type="transmembrane region" description="Helical" evidence="1">
    <location>
        <begin position="6"/>
        <end position="28"/>
    </location>
</feature>